<dbReference type="FunFam" id="2.40.10.10:FF:000028">
    <property type="entry name" value="Serine protease easter"/>
    <property type="match status" value="1"/>
</dbReference>
<keyword evidence="10" id="KW-1185">Reference proteome</keyword>
<dbReference type="InterPro" id="IPR001314">
    <property type="entry name" value="Peptidase_S1A"/>
</dbReference>
<dbReference type="SMART" id="SM00020">
    <property type="entry name" value="Tryp_SPc"/>
    <property type="match status" value="1"/>
</dbReference>
<proteinExistence type="inferred from homology"/>
<keyword evidence="6" id="KW-1015">Disulfide bond</keyword>
<accession>A0A182FUI5</accession>
<dbReference type="GO" id="GO:0005576">
    <property type="term" value="C:extracellular region"/>
    <property type="evidence" value="ECO:0007669"/>
    <property type="project" value="UniProtKB-SubCell"/>
</dbReference>
<keyword evidence="4" id="KW-0732">Signal</keyword>
<keyword evidence="2" id="KW-0964">Secreted</keyword>
<evidence type="ECO:0000256" key="6">
    <source>
        <dbReference type="ARBA" id="ARBA00023157"/>
    </source>
</evidence>
<evidence type="ECO:0000256" key="5">
    <source>
        <dbReference type="ARBA" id="ARBA00022859"/>
    </source>
</evidence>
<dbReference type="VEuPathDB" id="VectorBase:AALB20_036398"/>
<keyword evidence="5" id="KW-0391">Immunity</keyword>
<dbReference type="GO" id="GO:0006508">
    <property type="term" value="P:proteolysis"/>
    <property type="evidence" value="ECO:0007669"/>
    <property type="project" value="InterPro"/>
</dbReference>
<dbReference type="InterPro" id="IPR051333">
    <property type="entry name" value="CLIP_Serine_Protease"/>
</dbReference>
<dbReference type="PANTHER" id="PTHR24260">
    <property type="match status" value="1"/>
</dbReference>
<evidence type="ECO:0000256" key="7">
    <source>
        <dbReference type="ARBA" id="ARBA00023180"/>
    </source>
</evidence>
<dbReference type="InterPro" id="IPR001254">
    <property type="entry name" value="Trypsin_dom"/>
</dbReference>
<dbReference type="Pfam" id="PF00089">
    <property type="entry name" value="Trypsin"/>
    <property type="match status" value="1"/>
</dbReference>
<dbReference type="GO" id="GO:0004252">
    <property type="term" value="F:serine-type endopeptidase activity"/>
    <property type="evidence" value="ECO:0007669"/>
    <property type="project" value="InterPro"/>
</dbReference>
<dbReference type="SUPFAM" id="SSF50494">
    <property type="entry name" value="Trypsin-like serine proteases"/>
    <property type="match status" value="1"/>
</dbReference>
<dbReference type="PROSITE" id="PS50240">
    <property type="entry name" value="TRYPSIN_DOM"/>
    <property type="match status" value="1"/>
</dbReference>
<reference evidence="9 10" key="1">
    <citation type="journal article" date="2017" name="G3 (Bethesda)">
        <title>The Physical Genome Mapping of Anopheles albimanus Corrected Scaffold Misassemblies and Identified Interarm Rearrangements in Genus Anopheles.</title>
        <authorList>
            <person name="Artemov G.N."/>
            <person name="Peery A.N."/>
            <person name="Jiang X."/>
            <person name="Tu Z."/>
            <person name="Stegniy V.N."/>
            <person name="Sharakhova M.V."/>
            <person name="Sharakhov I.V."/>
        </authorList>
    </citation>
    <scope>NUCLEOTIDE SEQUENCE [LARGE SCALE GENOMIC DNA]</scope>
    <source>
        <strain evidence="9 10">ALBI9_A</strain>
    </source>
</reference>
<evidence type="ECO:0000256" key="4">
    <source>
        <dbReference type="ARBA" id="ARBA00022729"/>
    </source>
</evidence>
<dbReference type="PRINTS" id="PR00722">
    <property type="entry name" value="CHYMOTRYPSIN"/>
</dbReference>
<name>A0A182FUI5_ANOAL</name>
<keyword evidence="7" id="KW-0325">Glycoprotein</keyword>
<evidence type="ECO:0000313" key="9">
    <source>
        <dbReference type="EnsemblMetazoa" id="AALB010220-PA"/>
    </source>
</evidence>
<comment type="subcellular location">
    <subcellularLocation>
        <location evidence="1">Secreted</location>
    </subcellularLocation>
</comment>
<dbReference type="AlphaFoldDB" id="A0A182FUI5"/>
<protein>
    <submittedName>
        <fullName evidence="9">Uncharacterized protein</fullName>
    </submittedName>
</protein>
<dbReference type="InterPro" id="IPR009003">
    <property type="entry name" value="Peptidase_S1_PA"/>
</dbReference>
<dbReference type="EnsemblMetazoa" id="AALB010220-RA">
    <property type="protein sequence ID" value="AALB010220-PA"/>
    <property type="gene ID" value="AALB010220"/>
</dbReference>
<keyword evidence="3" id="KW-0399">Innate immunity</keyword>
<dbReference type="STRING" id="7167.A0A182FUI5"/>
<dbReference type="Gene3D" id="2.40.10.10">
    <property type="entry name" value="Trypsin-like serine proteases"/>
    <property type="match status" value="1"/>
</dbReference>
<dbReference type="GO" id="GO:0045087">
    <property type="term" value="P:innate immune response"/>
    <property type="evidence" value="ECO:0007669"/>
    <property type="project" value="UniProtKB-KW"/>
</dbReference>
<dbReference type="VEuPathDB" id="VectorBase:AALB010220"/>
<sequence>MRYVLRNWFAEVKITLGDGHRHNGSYPSESSFIVYIHHAFYVNKSLVYGICTGSLITSQYVLTAAHCVKDKEFFEVYIGATNVNYTHADGIYPNGLRQELEAADAIIHEDYNATTNVHDIALLRLSKPVDFSLPNSPKPVCIPSAKHYKPYLSETPILLTYGWGTNIK</sequence>
<reference evidence="9" key="2">
    <citation type="submission" date="2022-08" db="UniProtKB">
        <authorList>
            <consortium name="EnsemblMetazoa"/>
        </authorList>
    </citation>
    <scope>IDENTIFICATION</scope>
    <source>
        <strain evidence="9">STECLA/ALBI9_A</strain>
    </source>
</reference>
<dbReference type="InterPro" id="IPR018114">
    <property type="entry name" value="TRYPSIN_HIS"/>
</dbReference>
<dbReference type="PANTHER" id="PTHR24260:SF136">
    <property type="entry name" value="GH08193P-RELATED"/>
    <property type="match status" value="1"/>
</dbReference>
<comment type="similarity">
    <text evidence="8">Belongs to the peptidase S1 family. CLIP subfamily.</text>
</comment>
<evidence type="ECO:0000256" key="8">
    <source>
        <dbReference type="ARBA" id="ARBA00024195"/>
    </source>
</evidence>
<dbReference type="PROSITE" id="PS00134">
    <property type="entry name" value="TRYPSIN_HIS"/>
    <property type="match status" value="1"/>
</dbReference>
<dbReference type="Proteomes" id="UP000069272">
    <property type="component" value="Chromosome 3R"/>
</dbReference>
<dbReference type="InterPro" id="IPR043504">
    <property type="entry name" value="Peptidase_S1_PA_chymotrypsin"/>
</dbReference>
<evidence type="ECO:0000313" key="10">
    <source>
        <dbReference type="Proteomes" id="UP000069272"/>
    </source>
</evidence>
<evidence type="ECO:0000256" key="3">
    <source>
        <dbReference type="ARBA" id="ARBA00022588"/>
    </source>
</evidence>
<organism evidence="9 10">
    <name type="scientific">Anopheles albimanus</name>
    <name type="common">New world malaria mosquito</name>
    <dbReference type="NCBI Taxonomy" id="7167"/>
    <lineage>
        <taxon>Eukaryota</taxon>
        <taxon>Metazoa</taxon>
        <taxon>Ecdysozoa</taxon>
        <taxon>Arthropoda</taxon>
        <taxon>Hexapoda</taxon>
        <taxon>Insecta</taxon>
        <taxon>Pterygota</taxon>
        <taxon>Neoptera</taxon>
        <taxon>Endopterygota</taxon>
        <taxon>Diptera</taxon>
        <taxon>Nematocera</taxon>
        <taxon>Culicoidea</taxon>
        <taxon>Culicidae</taxon>
        <taxon>Anophelinae</taxon>
        <taxon>Anopheles</taxon>
    </lineage>
</organism>
<evidence type="ECO:0000256" key="2">
    <source>
        <dbReference type="ARBA" id="ARBA00022525"/>
    </source>
</evidence>
<evidence type="ECO:0000256" key="1">
    <source>
        <dbReference type="ARBA" id="ARBA00004613"/>
    </source>
</evidence>